<sequence>MAYPGFFTIALYRVAHLLWNLNIPIIPRQISEYAHRKTGIDIHPGAEIGRRFFIDHGTGIVIGETATVGNDVKIYHGVTLGALNVSKDKAQTKRHPNIEDRVIIYSHATILGGDTTIGHDSVIGG</sequence>
<keyword evidence="3" id="KW-0012">Acyltransferase</keyword>
<dbReference type="InterPro" id="IPR042122">
    <property type="entry name" value="Ser_AcTrfase_N_sf"/>
</dbReference>
<evidence type="ECO:0008006" key="6">
    <source>
        <dbReference type="Google" id="ProtNLM"/>
    </source>
</evidence>
<dbReference type="PANTHER" id="PTHR42811">
    <property type="entry name" value="SERINE ACETYLTRANSFERASE"/>
    <property type="match status" value="1"/>
</dbReference>
<evidence type="ECO:0000256" key="3">
    <source>
        <dbReference type="ARBA" id="ARBA00023315"/>
    </source>
</evidence>
<dbReference type="GO" id="GO:0009001">
    <property type="term" value="F:serine O-acetyltransferase activity"/>
    <property type="evidence" value="ECO:0007669"/>
    <property type="project" value="InterPro"/>
</dbReference>
<dbReference type="AlphaFoldDB" id="A0A7R9GM19"/>
<gene>
    <name evidence="4" type="ORF">NMOB1V02_LOCUS13712</name>
</gene>
<dbReference type="InterPro" id="IPR011004">
    <property type="entry name" value="Trimer_LpxA-like_sf"/>
</dbReference>
<keyword evidence="2" id="KW-0808">Transferase</keyword>
<dbReference type="CDD" id="cd03354">
    <property type="entry name" value="LbH_SAT"/>
    <property type="match status" value="1"/>
</dbReference>
<dbReference type="InterPro" id="IPR005881">
    <property type="entry name" value="Ser_O-AcTrfase"/>
</dbReference>
<evidence type="ECO:0000313" key="5">
    <source>
        <dbReference type="Proteomes" id="UP000678499"/>
    </source>
</evidence>
<evidence type="ECO:0000313" key="4">
    <source>
        <dbReference type="EMBL" id="CAD7286110.1"/>
    </source>
</evidence>
<reference evidence="4" key="1">
    <citation type="submission" date="2020-11" db="EMBL/GenBank/DDBJ databases">
        <authorList>
            <person name="Tran Van P."/>
        </authorList>
    </citation>
    <scope>NUCLEOTIDE SEQUENCE</scope>
</reference>
<keyword evidence="1" id="KW-0028">Amino-acid biosynthesis</keyword>
<feature type="non-terminal residue" evidence="4">
    <location>
        <position position="125"/>
    </location>
</feature>
<dbReference type="GO" id="GO:0005737">
    <property type="term" value="C:cytoplasm"/>
    <property type="evidence" value="ECO:0007669"/>
    <property type="project" value="InterPro"/>
</dbReference>
<accession>A0A7R9GM19</accession>
<dbReference type="InterPro" id="IPR045304">
    <property type="entry name" value="LbH_SAT"/>
</dbReference>
<protein>
    <recommendedName>
        <fullName evidence="6">Serine O-acetyltransferase</fullName>
    </recommendedName>
</protein>
<dbReference type="GO" id="GO:0006535">
    <property type="term" value="P:cysteine biosynthetic process from serine"/>
    <property type="evidence" value="ECO:0007669"/>
    <property type="project" value="InterPro"/>
</dbReference>
<evidence type="ECO:0000256" key="1">
    <source>
        <dbReference type="ARBA" id="ARBA00022605"/>
    </source>
</evidence>
<dbReference type="Gene3D" id="1.10.3130.10">
    <property type="entry name" value="serine acetyltransferase, domain 1"/>
    <property type="match status" value="1"/>
</dbReference>
<proteinExistence type="predicted"/>
<dbReference type="PIRSF" id="PIRSF000441">
    <property type="entry name" value="CysE"/>
    <property type="match status" value="1"/>
</dbReference>
<dbReference type="Proteomes" id="UP000678499">
    <property type="component" value="Unassembled WGS sequence"/>
</dbReference>
<keyword evidence="5" id="KW-1185">Reference proteome</keyword>
<name>A0A7R9GM19_9CRUS</name>
<dbReference type="OrthoDB" id="25818at2759"/>
<organism evidence="4">
    <name type="scientific">Notodromas monacha</name>
    <dbReference type="NCBI Taxonomy" id="399045"/>
    <lineage>
        <taxon>Eukaryota</taxon>
        <taxon>Metazoa</taxon>
        <taxon>Ecdysozoa</taxon>
        <taxon>Arthropoda</taxon>
        <taxon>Crustacea</taxon>
        <taxon>Oligostraca</taxon>
        <taxon>Ostracoda</taxon>
        <taxon>Podocopa</taxon>
        <taxon>Podocopida</taxon>
        <taxon>Cypridocopina</taxon>
        <taxon>Cypridoidea</taxon>
        <taxon>Cyprididae</taxon>
        <taxon>Notodromas</taxon>
    </lineage>
</organism>
<evidence type="ECO:0000256" key="2">
    <source>
        <dbReference type="ARBA" id="ARBA00022679"/>
    </source>
</evidence>
<dbReference type="SUPFAM" id="SSF51161">
    <property type="entry name" value="Trimeric LpxA-like enzymes"/>
    <property type="match status" value="1"/>
</dbReference>
<dbReference type="Gene3D" id="2.160.10.10">
    <property type="entry name" value="Hexapeptide repeat proteins"/>
    <property type="match status" value="1"/>
</dbReference>
<dbReference type="EMBL" id="OA929411">
    <property type="protein sequence ID" value="CAD7286110.1"/>
    <property type="molecule type" value="Genomic_DNA"/>
</dbReference>
<dbReference type="EMBL" id="CAJPEX010047374">
    <property type="protein sequence ID" value="CAG0926262.1"/>
    <property type="molecule type" value="Genomic_DNA"/>
</dbReference>